<evidence type="ECO:0000313" key="1">
    <source>
        <dbReference type="EMBL" id="KAG5451650.1"/>
    </source>
</evidence>
<keyword evidence="2" id="KW-1185">Reference proteome</keyword>
<dbReference type="InParanoid" id="A0A3R7DJS9"/>
<proteinExistence type="predicted"/>
<reference evidence="1 2" key="2">
    <citation type="journal article" date="2021" name="Genomics">
        <title>High-quality reference genome for Clonorchis sinensis.</title>
        <authorList>
            <person name="Young N.D."/>
            <person name="Stroehlein A.J."/>
            <person name="Kinkar L."/>
            <person name="Wang T."/>
            <person name="Sohn W.M."/>
            <person name="Chang B.C.H."/>
            <person name="Kaur P."/>
            <person name="Weisz D."/>
            <person name="Dudchenko O."/>
            <person name="Aiden E.L."/>
            <person name="Korhonen P.K."/>
            <person name="Gasser R.B."/>
        </authorList>
    </citation>
    <scope>NUCLEOTIDE SEQUENCE [LARGE SCALE GENOMIC DNA]</scope>
    <source>
        <strain evidence="1">Cs-k2</strain>
    </source>
</reference>
<dbReference type="EMBL" id="NIRI02000042">
    <property type="protein sequence ID" value="KAG5451650.1"/>
    <property type="molecule type" value="Genomic_DNA"/>
</dbReference>
<comment type="caution">
    <text evidence="1">The sequence shown here is derived from an EMBL/GenBank/DDBJ whole genome shotgun (WGS) entry which is preliminary data.</text>
</comment>
<protein>
    <submittedName>
        <fullName evidence="1">Uncharacterized protein</fullName>
    </submittedName>
</protein>
<reference evidence="1 2" key="1">
    <citation type="journal article" date="2018" name="Biotechnol. Adv.">
        <title>Improved genomic resources and new bioinformatic workflow for the carcinogenic parasite Clonorchis sinensis: Biotechnological implications.</title>
        <authorList>
            <person name="Wang D."/>
            <person name="Korhonen P.K."/>
            <person name="Gasser R.B."/>
            <person name="Young N.D."/>
        </authorList>
    </citation>
    <scope>NUCLEOTIDE SEQUENCE [LARGE SCALE GENOMIC DNA]</scope>
    <source>
        <strain evidence="1">Cs-k2</strain>
    </source>
</reference>
<sequence>MHAHAYLYDVCFPLAIDRPFLLLPCSSPQIPQAVQLDRSGPKTPGHPNLCLTGEKCLTVDHLWIIYSLTFLFLFTKGSITARGFLSLFNGNDAHPIPTLAGVIRRDGPSVVTPFRCLAAMSPKGSTRAGILPGCPSLDRGSRETEAALTTEPSRPQVIGQYSGFCTSGTTRQRELFHSTTVRRVDTQLARVAKMWTYRMVRGLNPTTTIRPLLSRLLQPGSISTLVLRLSGIATRH</sequence>
<evidence type="ECO:0000313" key="2">
    <source>
        <dbReference type="Proteomes" id="UP000286415"/>
    </source>
</evidence>
<dbReference type="Proteomes" id="UP000286415">
    <property type="component" value="Unassembled WGS sequence"/>
</dbReference>
<accession>A0A3R7DJS9</accession>
<dbReference type="AlphaFoldDB" id="A0A3R7DJS9"/>
<organism evidence="1 2">
    <name type="scientific">Clonorchis sinensis</name>
    <name type="common">Chinese liver fluke</name>
    <dbReference type="NCBI Taxonomy" id="79923"/>
    <lineage>
        <taxon>Eukaryota</taxon>
        <taxon>Metazoa</taxon>
        <taxon>Spiralia</taxon>
        <taxon>Lophotrochozoa</taxon>
        <taxon>Platyhelminthes</taxon>
        <taxon>Trematoda</taxon>
        <taxon>Digenea</taxon>
        <taxon>Opisthorchiida</taxon>
        <taxon>Opisthorchiata</taxon>
        <taxon>Opisthorchiidae</taxon>
        <taxon>Clonorchis</taxon>
    </lineage>
</organism>
<name>A0A3R7DJS9_CLOSI</name>
<gene>
    <name evidence="1" type="ORF">CSKR_109130</name>
</gene>